<keyword evidence="1" id="KW-0472">Membrane</keyword>
<proteinExistence type="predicted"/>
<keyword evidence="4" id="KW-1185">Reference proteome</keyword>
<protein>
    <recommendedName>
        <fullName evidence="2">Alpha-L-glutamate ligase-related protein ATP-grasp domain-containing protein</fullName>
    </recommendedName>
</protein>
<feature type="domain" description="Alpha-L-glutamate ligase-related protein ATP-grasp" evidence="2">
    <location>
        <begin position="159"/>
        <end position="312"/>
    </location>
</feature>
<accession>A0ABP4GCI9</accession>
<dbReference type="SUPFAM" id="SSF56059">
    <property type="entry name" value="Glutathione synthetase ATP-binding domain-like"/>
    <property type="match status" value="1"/>
</dbReference>
<name>A0ABP4GCI9_9MICO</name>
<feature type="transmembrane region" description="Helical" evidence="1">
    <location>
        <begin position="34"/>
        <end position="53"/>
    </location>
</feature>
<dbReference type="EMBL" id="BAAAKW010000020">
    <property type="protein sequence ID" value="GAA1213660.1"/>
    <property type="molecule type" value="Genomic_DNA"/>
</dbReference>
<dbReference type="InterPro" id="IPR039523">
    <property type="entry name" value="RimK-rel_E_lig_ATP-grasp"/>
</dbReference>
<comment type="caution">
    <text evidence="3">The sequence shown here is derived from an EMBL/GenBank/DDBJ whole genome shotgun (WGS) entry which is preliminary data.</text>
</comment>
<keyword evidence="1" id="KW-0812">Transmembrane</keyword>
<evidence type="ECO:0000256" key="1">
    <source>
        <dbReference type="SAM" id="Phobius"/>
    </source>
</evidence>
<dbReference type="Pfam" id="PF14397">
    <property type="entry name" value="ATPgrasp_ST"/>
    <property type="match status" value="1"/>
</dbReference>
<reference evidence="4" key="1">
    <citation type="journal article" date="2019" name="Int. J. Syst. Evol. Microbiol.">
        <title>The Global Catalogue of Microorganisms (GCM) 10K type strain sequencing project: providing services to taxonomists for standard genome sequencing and annotation.</title>
        <authorList>
            <consortium name="The Broad Institute Genomics Platform"/>
            <consortium name="The Broad Institute Genome Sequencing Center for Infectious Disease"/>
            <person name="Wu L."/>
            <person name="Ma J."/>
        </authorList>
    </citation>
    <scope>NUCLEOTIDE SEQUENCE [LARGE SCALE GENOMIC DNA]</scope>
    <source>
        <strain evidence="4">JCM 12762</strain>
    </source>
</reference>
<evidence type="ECO:0000313" key="4">
    <source>
        <dbReference type="Proteomes" id="UP001500943"/>
    </source>
</evidence>
<keyword evidence="1" id="KW-1133">Transmembrane helix</keyword>
<evidence type="ECO:0000259" key="2">
    <source>
        <dbReference type="Pfam" id="PF14397"/>
    </source>
</evidence>
<organism evidence="3 4">
    <name type="scientific">Rhodoglobus aureus</name>
    <dbReference type="NCBI Taxonomy" id="191497"/>
    <lineage>
        <taxon>Bacteria</taxon>
        <taxon>Bacillati</taxon>
        <taxon>Actinomycetota</taxon>
        <taxon>Actinomycetes</taxon>
        <taxon>Micrococcales</taxon>
        <taxon>Microbacteriaceae</taxon>
        <taxon>Rhodoglobus</taxon>
    </lineage>
</organism>
<gene>
    <name evidence="3" type="ORF">GCM10009655_11140</name>
</gene>
<dbReference type="Proteomes" id="UP001500943">
    <property type="component" value="Unassembled WGS sequence"/>
</dbReference>
<evidence type="ECO:0000313" key="3">
    <source>
        <dbReference type="EMBL" id="GAA1213660.1"/>
    </source>
</evidence>
<sequence>MKRIRHYVSRLKSLDVKNMLAVARAISARDRTPLILILLDMVWCSLVYQAGYLDYEEFEFNVLSRAERRTWITSGNANSIVVKYNQRDFRERFYDKPTFNATFDEWLGRDWLDLRTASESDFVEFVSSHDPIMVKVVDSMSGAGIEKHSGEELSDPHALYRELMNNRQFLVEAFIEQHPGMSALCPTSVNSLRMITFFDGSDVHVLEAVLRMGNGADVDNYGRGGMYTVLNEKTGIAPYGAFDKYANTFTDHPQTGIPIVGFQVPLYDEVLSTLDTVSRVIPQIPYVGWDIAISTTGPAIIEGNYNTGVFQMKPSLTGIKTGLLPKFREVIDF</sequence>
<dbReference type="RefSeq" id="WP_343923966.1">
    <property type="nucleotide sequence ID" value="NZ_BAAAKW010000020.1"/>
</dbReference>